<evidence type="ECO:0000313" key="3">
    <source>
        <dbReference type="Proteomes" id="UP001233172"/>
    </source>
</evidence>
<keyword evidence="3" id="KW-1185">Reference proteome</keyword>
<dbReference type="SUPFAM" id="SSF53098">
    <property type="entry name" value="Ribonuclease H-like"/>
    <property type="match status" value="1"/>
</dbReference>
<proteinExistence type="predicted"/>
<sequence>MCNVPILKVIEPSSTRWLAYERCVERVMKILPSILITLEHIYKDSGDLSSMAGGILLSLRQKETILILNVLNHIFTLLGNLSRYFQTEDHDLSNSVLFTDSTITSLENLDSFQECAEKTDKIVSTLKESGVHVDEKENIRKSVKSMLLQYVNKLCQNLRTRFNPKAMNYLKCYKLFTKQTSTSTSGPAINYNAYIEELPISADNKSALLLELPVFRRWIDNMKVTSLQDVMMEVITGASEIFPAFSTLAVKLLVAPVGSAYVERSFSNLNRILTDKRSRLTPCHQDCLLRISSEGQDFPDDNFWATVYKEWCKQPRRFLD</sequence>
<dbReference type="Pfam" id="PF05699">
    <property type="entry name" value="Dimer_Tnp_hAT"/>
    <property type="match status" value="1"/>
</dbReference>
<reference evidence="2" key="1">
    <citation type="journal article" date="2023" name="PLoS Negl. Trop. Dis.">
        <title>A genome sequence for Biomphalaria pfeifferi, the major vector snail for the human-infecting parasite Schistosoma mansoni.</title>
        <authorList>
            <person name="Bu L."/>
            <person name="Lu L."/>
            <person name="Laidemitt M.R."/>
            <person name="Zhang S.M."/>
            <person name="Mutuku M."/>
            <person name="Mkoji G."/>
            <person name="Steinauer M."/>
            <person name="Loker E.S."/>
        </authorList>
    </citation>
    <scope>NUCLEOTIDE SEQUENCE</scope>
    <source>
        <strain evidence="2">KasaAsao</strain>
    </source>
</reference>
<feature type="domain" description="HAT C-terminal dimerisation" evidence="1">
    <location>
        <begin position="238"/>
        <end position="288"/>
    </location>
</feature>
<dbReference type="EMBL" id="JASAOG010000077">
    <property type="protein sequence ID" value="KAK0054472.1"/>
    <property type="molecule type" value="Genomic_DNA"/>
</dbReference>
<accession>A0AAD8BHZ2</accession>
<dbReference type="InterPro" id="IPR012337">
    <property type="entry name" value="RNaseH-like_sf"/>
</dbReference>
<dbReference type="PANTHER" id="PTHR46880">
    <property type="entry name" value="RAS-ASSOCIATING DOMAIN-CONTAINING PROTEIN"/>
    <property type="match status" value="1"/>
</dbReference>
<comment type="caution">
    <text evidence="2">The sequence shown here is derived from an EMBL/GenBank/DDBJ whole genome shotgun (WGS) entry which is preliminary data.</text>
</comment>
<dbReference type="InterPro" id="IPR008906">
    <property type="entry name" value="HATC_C_dom"/>
</dbReference>
<name>A0AAD8BHZ2_BIOPF</name>
<dbReference type="AlphaFoldDB" id="A0AAD8BHZ2"/>
<protein>
    <submittedName>
        <fullName evidence="2">Zinc finger protein 862</fullName>
    </submittedName>
</protein>
<gene>
    <name evidence="2" type="ORF">Bpfe_016048</name>
</gene>
<dbReference type="PANTHER" id="PTHR46880:SF5">
    <property type="entry name" value="DUF4371 DOMAIN-CONTAINING PROTEIN"/>
    <property type="match status" value="1"/>
</dbReference>
<dbReference type="GO" id="GO:0046983">
    <property type="term" value="F:protein dimerization activity"/>
    <property type="evidence" value="ECO:0007669"/>
    <property type="project" value="InterPro"/>
</dbReference>
<reference evidence="2" key="2">
    <citation type="submission" date="2023-04" db="EMBL/GenBank/DDBJ databases">
        <authorList>
            <person name="Bu L."/>
            <person name="Lu L."/>
            <person name="Laidemitt M.R."/>
            <person name="Zhang S.M."/>
            <person name="Mutuku M."/>
            <person name="Mkoji G."/>
            <person name="Steinauer M."/>
            <person name="Loker E.S."/>
        </authorList>
    </citation>
    <scope>NUCLEOTIDE SEQUENCE</scope>
    <source>
        <strain evidence="2">KasaAsao</strain>
        <tissue evidence="2">Whole Snail</tissue>
    </source>
</reference>
<dbReference type="Proteomes" id="UP001233172">
    <property type="component" value="Unassembled WGS sequence"/>
</dbReference>
<evidence type="ECO:0000313" key="2">
    <source>
        <dbReference type="EMBL" id="KAK0054472.1"/>
    </source>
</evidence>
<evidence type="ECO:0000259" key="1">
    <source>
        <dbReference type="Pfam" id="PF05699"/>
    </source>
</evidence>
<organism evidence="2 3">
    <name type="scientific">Biomphalaria pfeifferi</name>
    <name type="common">Bloodfluke planorb</name>
    <name type="synonym">Freshwater snail</name>
    <dbReference type="NCBI Taxonomy" id="112525"/>
    <lineage>
        <taxon>Eukaryota</taxon>
        <taxon>Metazoa</taxon>
        <taxon>Spiralia</taxon>
        <taxon>Lophotrochozoa</taxon>
        <taxon>Mollusca</taxon>
        <taxon>Gastropoda</taxon>
        <taxon>Heterobranchia</taxon>
        <taxon>Euthyneura</taxon>
        <taxon>Panpulmonata</taxon>
        <taxon>Hygrophila</taxon>
        <taxon>Lymnaeoidea</taxon>
        <taxon>Planorbidae</taxon>
        <taxon>Biomphalaria</taxon>
    </lineage>
</organism>